<dbReference type="REBASE" id="11948">
    <property type="entry name" value="FspCORF1101P"/>
</dbReference>
<reference evidence="7 8" key="1">
    <citation type="journal article" date="2007" name="Genome Res.">
        <title>Genome characteristics of facultatively symbiotic Frankia sp. strains reflect host range and host plant biogeography.</title>
        <authorList>
            <person name="Normand P."/>
            <person name="Lapierre P."/>
            <person name="Tisa L.S."/>
            <person name="Gogarten J.P."/>
            <person name="Alloisio N."/>
            <person name="Bagnarol E."/>
            <person name="Bassi C.A."/>
            <person name="Berry A.M."/>
            <person name="Bickhart D.M."/>
            <person name="Choisne N."/>
            <person name="Couloux A."/>
            <person name="Cournoyer B."/>
            <person name="Cruveiller S."/>
            <person name="Daubin V."/>
            <person name="Demange N."/>
            <person name="Francino M.P."/>
            <person name="Goltsman E."/>
            <person name="Huang Y."/>
            <person name="Kopp O.R."/>
            <person name="Labarre L."/>
            <person name="Lapidus A."/>
            <person name="Lavire C."/>
            <person name="Marechal J."/>
            <person name="Martinez M."/>
            <person name="Mastronunzio J.E."/>
            <person name="Mullin B.C."/>
            <person name="Niemann J."/>
            <person name="Pujic P."/>
            <person name="Rawnsley T."/>
            <person name="Rouy Z."/>
            <person name="Schenowitz C."/>
            <person name="Sellstedt A."/>
            <person name="Tavares F."/>
            <person name="Tomkins J.P."/>
            <person name="Vallenet D."/>
            <person name="Valverde C."/>
            <person name="Wall L.G."/>
            <person name="Wang Y."/>
            <person name="Medigue C."/>
            <person name="Benson D.R."/>
        </authorList>
    </citation>
    <scope>NUCLEOTIDE SEQUENCE [LARGE SCALE GENOMIC DNA]</scope>
    <source>
        <strain evidence="8">DSM 45818 / CECT 9043 / CcI3</strain>
    </source>
</reference>
<dbReference type="AlphaFoldDB" id="Q2JE10"/>
<dbReference type="SUPFAM" id="SSF53335">
    <property type="entry name" value="S-adenosyl-L-methionine-dependent methyltransferases"/>
    <property type="match status" value="1"/>
</dbReference>
<dbReference type="InterPro" id="IPR050953">
    <property type="entry name" value="N4_N6_ade-DNA_methylase"/>
</dbReference>
<dbReference type="Pfam" id="PF02384">
    <property type="entry name" value="N6_Mtase"/>
    <property type="match status" value="1"/>
</dbReference>
<dbReference type="OrthoDB" id="9776021at2"/>
<protein>
    <recommendedName>
        <fullName evidence="1">site-specific DNA-methyltransferase (adenine-specific)</fullName>
        <ecNumber evidence="1">2.1.1.72</ecNumber>
    </recommendedName>
</protein>
<evidence type="ECO:0000256" key="4">
    <source>
        <dbReference type="ARBA" id="ARBA00047942"/>
    </source>
</evidence>
<dbReference type="GO" id="GO:0009007">
    <property type="term" value="F:site-specific DNA-methyltransferase (adenine-specific) activity"/>
    <property type="evidence" value="ECO:0007669"/>
    <property type="project" value="UniProtKB-EC"/>
</dbReference>
<dbReference type="PANTHER" id="PTHR33841">
    <property type="entry name" value="DNA METHYLTRANSFERASE YEEA-RELATED"/>
    <property type="match status" value="1"/>
</dbReference>
<dbReference type="STRING" id="106370.Francci3_1102"/>
<evidence type="ECO:0000259" key="5">
    <source>
        <dbReference type="Pfam" id="PF02384"/>
    </source>
</evidence>
<dbReference type="InterPro" id="IPR003356">
    <property type="entry name" value="DNA_methylase_A-5"/>
</dbReference>
<keyword evidence="8" id="KW-1185">Reference proteome</keyword>
<evidence type="ECO:0000313" key="8">
    <source>
        <dbReference type="Proteomes" id="UP000001937"/>
    </source>
</evidence>
<dbReference type="Pfam" id="PF18135">
    <property type="entry name" value="Type_ISP_C"/>
    <property type="match status" value="1"/>
</dbReference>
<evidence type="ECO:0000256" key="2">
    <source>
        <dbReference type="ARBA" id="ARBA00022603"/>
    </source>
</evidence>
<dbReference type="InterPro" id="IPR029063">
    <property type="entry name" value="SAM-dependent_MTases_sf"/>
</dbReference>
<keyword evidence="3" id="KW-0808">Transferase</keyword>
<evidence type="ECO:0000313" key="7">
    <source>
        <dbReference type="EMBL" id="ABD10482.1"/>
    </source>
</evidence>
<sequence length="1100" mass="122720">MSAATDHWLLKAVSDFGRACGTKLSGGGSPEASIRSPLEGLLAAVGRHHKLSELTWHDEVRLPELGVRPDYAVRLSGLVTGYIEIKKPGLSVDPQNFTGHNKEQWERLRDLPNLLYTNGTEWRLFRDGIQIGETIHFTGTLRTSRERLRPPDPAAFDALITTFLVWSPPPIQNVGRLVQNIAPLCRLLRAAVLEQLTAEAKSDAPENDGHARPFTGLQNDWRTLLFPEADSRTFADGYAQTVTFALLLAQTEGIPLLQVGFHDIGRKLNAGHALIGSALRLLTDNINERFSVTLDLLTRTISSVDWPAIRNGNRDAYLHLYENFLTRYDAQLRQQSGSYYTPREVVEHMVRLAEDVLRTRLGKDHGYADPDVRIVDPAMGTGTFLHAIIERVAETASEGGGEGMEIDAVAQLAERLYGFELQIGPYAVAELRTSDLLRAEEIPAPREGLNLFLTDTLDSPFSDTQKALFGYRELAASRQRADQVKGNVPVTVVIGNPPYDDKAKKRGKWAEKKIPGENRTPLDAFRHPGNGRYEHVLKNMYIYFWRWATWKVFDAHEADQHGLVCFITPSGFSTGPGGRGLRDYLRRTCHEGWVINLSPEGQRADVATRVFPAVAQPLGIYIFVRRAGSSPDGSTRIHYRSISGRREEKFRQLAHVEIDDGGWRDTHRERSRPFTPTTQSAWEDFPEISDIYPWGSPGVKANRSWVAAPSAEILRRRWARLVREDDPDAKEELFKETRDRTLLRAVSPLPGYSGPRVPIGRESSLTPPVIRVGFRSFDRQWLIADPRVLDFARPDLWASLHDDQIFLNQQSSHEIESGPAVVATALLPDTHHFNGRGGRILPLLQPDGSANVPGGLLSYLASAFGLEKVTVLDLAAYTVAVAGHSAFTEQFAEELLTPGVRLPVTRNLESWRKALSIGAEILWASTYGERCADPDAGRPTRDVRFKSGDPRQVRYLTNIRKQIPENFHHDPTTNTLHVGAGSFGNVPEEVLTFNVGAMPVVRKWFGYRKFSPNSKKTSPLDDIHVDSWPREWAAELVELLSALRRLVDLAPAQRDLLAEVLAGPMVTQQDLAVAGVLPVRPAARKPRYENPVGLFVDGDA</sequence>
<feature type="domain" description="Type ISP restriction-modification enzyme LLaBIII C-terminal specificity" evidence="6">
    <location>
        <begin position="690"/>
        <end position="1039"/>
    </location>
</feature>
<dbReference type="EMBL" id="CP000249">
    <property type="protein sequence ID" value="ABD10482.1"/>
    <property type="molecule type" value="Genomic_DNA"/>
</dbReference>
<dbReference type="Gene3D" id="3.40.50.150">
    <property type="entry name" value="Vaccinia Virus protein VP39"/>
    <property type="match status" value="1"/>
</dbReference>
<dbReference type="GO" id="GO:0008170">
    <property type="term" value="F:N-methyltransferase activity"/>
    <property type="evidence" value="ECO:0007669"/>
    <property type="project" value="InterPro"/>
</dbReference>
<evidence type="ECO:0000256" key="1">
    <source>
        <dbReference type="ARBA" id="ARBA00011900"/>
    </source>
</evidence>
<keyword evidence="2 7" id="KW-0489">Methyltransferase</keyword>
<comment type="catalytic activity">
    <reaction evidence="4">
        <text>a 2'-deoxyadenosine in DNA + S-adenosyl-L-methionine = an N(6)-methyl-2'-deoxyadenosine in DNA + S-adenosyl-L-homocysteine + H(+)</text>
        <dbReference type="Rhea" id="RHEA:15197"/>
        <dbReference type="Rhea" id="RHEA-COMP:12418"/>
        <dbReference type="Rhea" id="RHEA-COMP:12419"/>
        <dbReference type="ChEBI" id="CHEBI:15378"/>
        <dbReference type="ChEBI" id="CHEBI:57856"/>
        <dbReference type="ChEBI" id="CHEBI:59789"/>
        <dbReference type="ChEBI" id="CHEBI:90615"/>
        <dbReference type="ChEBI" id="CHEBI:90616"/>
        <dbReference type="EC" id="2.1.1.72"/>
    </reaction>
</comment>
<dbReference type="PANTHER" id="PTHR33841:SF1">
    <property type="entry name" value="DNA METHYLTRANSFERASE A"/>
    <property type="match status" value="1"/>
</dbReference>
<feature type="domain" description="DNA methylase adenine-specific" evidence="5">
    <location>
        <begin position="314"/>
        <end position="505"/>
    </location>
</feature>
<evidence type="ECO:0000259" key="6">
    <source>
        <dbReference type="Pfam" id="PF18135"/>
    </source>
</evidence>
<name>Q2JE10_FRACC</name>
<organism evidence="7 8">
    <name type="scientific">Frankia casuarinae (strain DSM 45818 / CECT 9043 / HFP020203 / CcI3)</name>
    <dbReference type="NCBI Taxonomy" id="106370"/>
    <lineage>
        <taxon>Bacteria</taxon>
        <taxon>Bacillati</taxon>
        <taxon>Actinomycetota</taxon>
        <taxon>Actinomycetes</taxon>
        <taxon>Frankiales</taxon>
        <taxon>Frankiaceae</taxon>
        <taxon>Frankia</taxon>
    </lineage>
</organism>
<dbReference type="EC" id="2.1.1.72" evidence="1"/>
<dbReference type="HOGENOM" id="CLU_009503_1_0_11"/>
<dbReference type="KEGG" id="fra:Francci3_1102"/>
<dbReference type="InterPro" id="IPR041635">
    <property type="entry name" value="Type_ISP_LLaBIII_C"/>
</dbReference>
<accession>Q2JE10</accession>
<proteinExistence type="predicted"/>
<dbReference type="eggNOG" id="COG0286">
    <property type="taxonomic scope" value="Bacteria"/>
</dbReference>
<gene>
    <name evidence="7" type="ordered locus">Francci3_1102</name>
</gene>
<dbReference type="GO" id="GO:0032259">
    <property type="term" value="P:methylation"/>
    <property type="evidence" value="ECO:0007669"/>
    <property type="project" value="UniProtKB-KW"/>
</dbReference>
<evidence type="ECO:0000256" key="3">
    <source>
        <dbReference type="ARBA" id="ARBA00022679"/>
    </source>
</evidence>
<dbReference type="PhylomeDB" id="Q2JE10"/>
<dbReference type="RefSeq" id="WP_011435550.1">
    <property type="nucleotide sequence ID" value="NC_007777.1"/>
</dbReference>
<dbReference type="GO" id="GO:0003677">
    <property type="term" value="F:DNA binding"/>
    <property type="evidence" value="ECO:0007669"/>
    <property type="project" value="InterPro"/>
</dbReference>
<dbReference type="PRINTS" id="PR00507">
    <property type="entry name" value="N12N6MTFRASE"/>
</dbReference>
<dbReference type="Proteomes" id="UP000001937">
    <property type="component" value="Chromosome"/>
</dbReference>